<evidence type="ECO:0000313" key="1">
    <source>
        <dbReference type="EMBL" id="KPQ43269.1"/>
    </source>
</evidence>
<organism evidence="1 2">
    <name type="scientific">Candidatus Methanoperedens nitratireducens</name>
    <dbReference type="NCBI Taxonomy" id="1392998"/>
    <lineage>
        <taxon>Archaea</taxon>
        <taxon>Methanobacteriati</taxon>
        <taxon>Methanobacteriota</taxon>
        <taxon>Stenosarchaea group</taxon>
        <taxon>Methanomicrobia</taxon>
        <taxon>Methanosarcinales</taxon>
        <taxon>ANME-2 cluster</taxon>
        <taxon>Candidatus Methanoperedentaceae</taxon>
        <taxon>Candidatus Methanoperedens</taxon>
    </lineage>
</organism>
<evidence type="ECO:0000313" key="2">
    <source>
        <dbReference type="Proteomes" id="UP000050360"/>
    </source>
</evidence>
<comment type="caution">
    <text evidence="1">The sequence shown here is derived from an EMBL/GenBank/DDBJ whole genome shotgun (WGS) entry which is preliminary data.</text>
</comment>
<sequence>MLGFEPEHVLSNPFFIASRVVYPSYVSFWSALNFYGFTEQVPIMVFLASARKKKEVEFNNSRFKYILINPEKFFGYRKERIGELDFLIAEEEKAVIDSLYLPQNAGGMAEVIKAVYNAKDKVDPEKLFEYASAMKTRSLCSRLGYLLERFGADAGILLECSSNEYVKLDPARKKCKVWDKKWHVNVNMKEEEILGWRET</sequence>
<gene>
    <name evidence="1" type="ORF">MPEBLZ_02173</name>
</gene>
<proteinExistence type="predicted"/>
<dbReference type="EMBL" id="LKCM01000166">
    <property type="protein sequence ID" value="KPQ43269.1"/>
    <property type="molecule type" value="Genomic_DNA"/>
</dbReference>
<reference evidence="1 2" key="1">
    <citation type="submission" date="2015-09" db="EMBL/GenBank/DDBJ databases">
        <title>A metagenomics-based metabolic model of nitrate-dependent anaerobic oxidation of methane by Methanoperedens-like archaea.</title>
        <authorList>
            <person name="Arshad A."/>
            <person name="Speth D.R."/>
            <person name="De Graaf R.M."/>
            <person name="Op Den Camp H.J."/>
            <person name="Jetten M.S."/>
            <person name="Welte C.U."/>
        </authorList>
    </citation>
    <scope>NUCLEOTIDE SEQUENCE [LARGE SCALE GENOMIC DNA]</scope>
</reference>
<protein>
    <submittedName>
        <fullName evidence="1">Uncharacterized protein</fullName>
    </submittedName>
</protein>
<dbReference type="AlphaFoldDB" id="A0A0P8A552"/>
<dbReference type="Proteomes" id="UP000050360">
    <property type="component" value="Unassembled WGS sequence"/>
</dbReference>
<name>A0A0P8A552_9EURY</name>
<accession>A0A0P8A552</accession>